<dbReference type="Pfam" id="PF21549">
    <property type="entry name" value="PRDM2_PR"/>
    <property type="match status" value="1"/>
</dbReference>
<proteinExistence type="predicted"/>
<protein>
    <recommendedName>
        <fullName evidence="1">SET domain-containing protein</fullName>
    </recommendedName>
</protein>
<evidence type="ECO:0000313" key="2">
    <source>
        <dbReference type="EMBL" id="KAB0368208.1"/>
    </source>
</evidence>
<gene>
    <name evidence="2" type="ORF">FD755_019974</name>
</gene>
<dbReference type="AlphaFoldDB" id="A0A5N3X236"/>
<name>A0A5N3X236_MUNRE</name>
<evidence type="ECO:0000313" key="3">
    <source>
        <dbReference type="Proteomes" id="UP000326062"/>
    </source>
</evidence>
<evidence type="ECO:0000259" key="1">
    <source>
        <dbReference type="Pfam" id="PF21549"/>
    </source>
</evidence>
<feature type="domain" description="SET" evidence="1">
    <location>
        <begin position="25"/>
        <end position="74"/>
    </location>
</feature>
<dbReference type="Proteomes" id="UP000326062">
    <property type="component" value="Chromosome 16"/>
</dbReference>
<dbReference type="InterPro" id="IPR001214">
    <property type="entry name" value="SET_dom"/>
</dbReference>
<organism evidence="2 3">
    <name type="scientific">Muntiacus reevesi</name>
    <name type="common">Reeves' muntjac</name>
    <name type="synonym">Cervus reevesi</name>
    <dbReference type="NCBI Taxonomy" id="9886"/>
    <lineage>
        <taxon>Eukaryota</taxon>
        <taxon>Metazoa</taxon>
        <taxon>Chordata</taxon>
        <taxon>Craniata</taxon>
        <taxon>Vertebrata</taxon>
        <taxon>Euteleostomi</taxon>
        <taxon>Mammalia</taxon>
        <taxon>Eutheria</taxon>
        <taxon>Laurasiatheria</taxon>
        <taxon>Artiodactyla</taxon>
        <taxon>Ruminantia</taxon>
        <taxon>Pecora</taxon>
        <taxon>Cervidae</taxon>
        <taxon>Muntiacinae</taxon>
        <taxon>Muntiacus</taxon>
    </lineage>
</organism>
<accession>A0A5N3X236</accession>
<dbReference type="InterPro" id="IPR046341">
    <property type="entry name" value="SET_dom_sf"/>
</dbReference>
<dbReference type="EMBL" id="VCEB01000018">
    <property type="protein sequence ID" value="KAB0368208.1"/>
    <property type="molecule type" value="Genomic_DNA"/>
</dbReference>
<comment type="caution">
    <text evidence="2">The sequence shown here is derived from an EMBL/GenBank/DDBJ whole genome shotgun (WGS) entry which is preliminary data.</text>
</comment>
<sequence>MIIEDPWTLPENRDCLRNTADVKYKKASWPFSVRGSKGEVLYILDATNPRHSNWLRFVHEAPSQEQKNLAAIQVTVSPEEWIFQFKSH</sequence>
<keyword evidence="3" id="KW-1185">Reference proteome</keyword>
<reference evidence="2 3" key="1">
    <citation type="submission" date="2019-06" db="EMBL/GenBank/DDBJ databases">
        <title>Discovery of a novel chromosome fission-fusion reversal in muntjac.</title>
        <authorList>
            <person name="Mudd A.B."/>
            <person name="Bredeson J.V."/>
            <person name="Baum R."/>
            <person name="Hockemeyer D."/>
            <person name="Rokhsar D.S."/>
        </authorList>
    </citation>
    <scope>NUCLEOTIDE SEQUENCE [LARGE SCALE GENOMIC DNA]</scope>
    <source>
        <strain evidence="2">UCam_UCB_Mr</strain>
        <tissue evidence="2">Fibroblast cell line</tissue>
    </source>
</reference>
<dbReference type="Gene3D" id="2.170.270.10">
    <property type="entry name" value="SET domain"/>
    <property type="match status" value="1"/>
</dbReference>